<dbReference type="InterPro" id="IPR029063">
    <property type="entry name" value="SAM-dependent_MTases_sf"/>
</dbReference>
<dbReference type="InterPro" id="IPR025714">
    <property type="entry name" value="Methyltranfer_dom"/>
</dbReference>
<dbReference type="PANTHER" id="PTHR13369">
    <property type="match status" value="1"/>
</dbReference>
<feature type="domain" description="Methyltransferase" evidence="1">
    <location>
        <begin position="118"/>
        <end position="229"/>
    </location>
</feature>
<protein>
    <submittedName>
        <fullName evidence="2">Methyltransferase domain-containing protein</fullName>
    </submittedName>
</protein>
<keyword evidence="2" id="KW-0808">Transferase</keyword>
<proteinExistence type="predicted"/>
<keyword evidence="2" id="KW-0489">Methyltransferase</keyword>
<dbReference type="PANTHER" id="PTHR13369:SF0">
    <property type="entry name" value="GLUTATHIONE S-TRANSFERASE C-TERMINAL DOMAIN-CONTAINING PROTEIN"/>
    <property type="match status" value="1"/>
</dbReference>
<keyword evidence="3" id="KW-1185">Reference proteome</keyword>
<evidence type="ECO:0000313" key="2">
    <source>
        <dbReference type="EMBL" id="SNS35966.1"/>
    </source>
</evidence>
<evidence type="ECO:0000313" key="3">
    <source>
        <dbReference type="Proteomes" id="UP000242915"/>
    </source>
</evidence>
<dbReference type="SUPFAM" id="SSF53335">
    <property type="entry name" value="S-adenosyl-L-methionine-dependent methyltransferases"/>
    <property type="match status" value="1"/>
</dbReference>
<dbReference type="RefSeq" id="WP_089359908.1">
    <property type="nucleotide sequence ID" value="NZ_FZOG01000002.1"/>
</dbReference>
<dbReference type="Pfam" id="PF13679">
    <property type="entry name" value="Methyltransf_32"/>
    <property type="match status" value="1"/>
</dbReference>
<sequence>MPTKDLAEHFEALNRFLGDHQALWRPRPFSDRPMAWEHTYPQLANWLKSRSLAQAEQAQAEPHTLEAPEPFASLAKQARALCHIAPLPQVDSPRWPNRLSTDIPGRKWLQIQAFASSLNFDQPTRHWLDWCSGKGHLGRLLARQGQALSCLEHDPELVDKGARLSLKQGINAEHIEQDVLAPNAIERLKSEHTAVALHACGDLHVRLMKLASEVGCQQLAIAPCCYNRIGSRHYQPLSQPAKAAGLELSIQDLGLPLSETVTAGARVQKQRDISMARRLAFDCLQREIRGLDEYLPTPPLASAWLNKPFAEFCIDLAKLKDIASPPATTDWIKLEAKGWELLAQVRNLELLRSLFRRPLEVWLLLDRALYLREQGYAVQLGTFCSRELTPRNLMLVAERIAFAR</sequence>
<dbReference type="GO" id="GO:0032259">
    <property type="term" value="P:methylation"/>
    <property type="evidence" value="ECO:0007669"/>
    <property type="project" value="UniProtKB-KW"/>
</dbReference>
<reference evidence="3" key="1">
    <citation type="submission" date="2017-06" db="EMBL/GenBank/DDBJ databases">
        <authorList>
            <person name="Varghese N."/>
            <person name="Submissions S."/>
        </authorList>
    </citation>
    <scope>NUCLEOTIDE SEQUENCE [LARGE SCALE GENOMIC DNA]</scope>
    <source>
        <strain evidence="3">CIP 108523</strain>
    </source>
</reference>
<evidence type="ECO:0000259" key="1">
    <source>
        <dbReference type="Pfam" id="PF13679"/>
    </source>
</evidence>
<dbReference type="AlphaFoldDB" id="A0A239DU32"/>
<organism evidence="2 3">
    <name type="scientific">Pseudomonas segetis</name>
    <dbReference type="NCBI Taxonomy" id="298908"/>
    <lineage>
        <taxon>Bacteria</taxon>
        <taxon>Pseudomonadati</taxon>
        <taxon>Pseudomonadota</taxon>
        <taxon>Gammaproteobacteria</taxon>
        <taxon>Pseudomonadales</taxon>
        <taxon>Pseudomonadaceae</taxon>
        <taxon>Pseudomonas</taxon>
    </lineage>
</organism>
<gene>
    <name evidence="2" type="ORF">SAMN05216255_2439</name>
</gene>
<dbReference type="GO" id="GO:0008168">
    <property type="term" value="F:methyltransferase activity"/>
    <property type="evidence" value="ECO:0007669"/>
    <property type="project" value="UniProtKB-KW"/>
</dbReference>
<dbReference type="EMBL" id="FZOG01000002">
    <property type="protein sequence ID" value="SNS35966.1"/>
    <property type="molecule type" value="Genomic_DNA"/>
</dbReference>
<dbReference type="Proteomes" id="UP000242915">
    <property type="component" value="Unassembled WGS sequence"/>
</dbReference>
<accession>A0A239DU32</accession>
<name>A0A239DU32_9PSED</name>